<dbReference type="SUPFAM" id="SSF90123">
    <property type="entry name" value="ABC transporter transmembrane region"/>
    <property type="match status" value="2"/>
</dbReference>
<dbReference type="CDD" id="cd18543">
    <property type="entry name" value="ABC_6TM_Rv0194_D1_like"/>
    <property type="match status" value="1"/>
</dbReference>
<comment type="caution">
    <text evidence="11">The sequence shown here is derived from an EMBL/GenBank/DDBJ whole genome shotgun (WGS) entry which is preliminary data.</text>
</comment>
<dbReference type="InterPro" id="IPR011527">
    <property type="entry name" value="ABC1_TM_dom"/>
</dbReference>
<feature type="transmembrane region" description="Helical" evidence="8">
    <location>
        <begin position="132"/>
        <end position="154"/>
    </location>
</feature>
<keyword evidence="4 11" id="KW-0067">ATP-binding</keyword>
<dbReference type="CDD" id="cd18546">
    <property type="entry name" value="ABC_6TM_Rv0194_D2_like"/>
    <property type="match status" value="1"/>
</dbReference>
<name>A0ABS7NPK3_9NOCA</name>
<feature type="region of interest" description="Disordered" evidence="7">
    <location>
        <begin position="605"/>
        <end position="628"/>
    </location>
</feature>
<feature type="transmembrane region" description="Helical" evidence="8">
    <location>
        <begin position="790"/>
        <end position="813"/>
    </location>
</feature>
<evidence type="ECO:0000256" key="3">
    <source>
        <dbReference type="ARBA" id="ARBA00022741"/>
    </source>
</evidence>
<feature type="transmembrane region" description="Helical" evidence="8">
    <location>
        <begin position="160"/>
        <end position="177"/>
    </location>
</feature>
<dbReference type="SUPFAM" id="SSF52540">
    <property type="entry name" value="P-loop containing nucleoside triphosphate hydrolases"/>
    <property type="match status" value="2"/>
</dbReference>
<evidence type="ECO:0000256" key="4">
    <source>
        <dbReference type="ARBA" id="ARBA00022840"/>
    </source>
</evidence>
<reference evidence="11 12" key="1">
    <citation type="submission" date="2020-06" db="EMBL/GenBank/DDBJ databases">
        <title>Taxonomy, biology and ecology of Rhodococcus bacteria occurring in California pistachio and other woody hosts as revealed by genome sequence analyses.</title>
        <authorList>
            <person name="Gai Y."/>
            <person name="Riely B."/>
        </authorList>
    </citation>
    <scope>NUCLEOTIDE SEQUENCE [LARGE SCALE GENOMIC DNA]</scope>
    <source>
        <strain evidence="11 12">BP-284</strain>
    </source>
</reference>
<dbReference type="InterPro" id="IPR027417">
    <property type="entry name" value="P-loop_NTPase"/>
</dbReference>
<dbReference type="InterPro" id="IPR039421">
    <property type="entry name" value="Type_1_exporter"/>
</dbReference>
<dbReference type="PROSITE" id="PS50929">
    <property type="entry name" value="ABC_TM1F"/>
    <property type="match status" value="2"/>
</dbReference>
<feature type="transmembrane region" description="Helical" evidence="8">
    <location>
        <begin position="819"/>
        <end position="838"/>
    </location>
</feature>
<evidence type="ECO:0000256" key="1">
    <source>
        <dbReference type="ARBA" id="ARBA00004651"/>
    </source>
</evidence>
<feature type="transmembrane region" description="Helical" evidence="8">
    <location>
        <begin position="58"/>
        <end position="76"/>
    </location>
</feature>
<keyword evidence="6 8" id="KW-0472">Membrane</keyword>
<dbReference type="Pfam" id="PF00664">
    <property type="entry name" value="ABC_membrane"/>
    <property type="match status" value="2"/>
</dbReference>
<feature type="compositionally biased region" description="Gly residues" evidence="7">
    <location>
        <begin position="615"/>
        <end position="628"/>
    </location>
</feature>
<dbReference type="Gene3D" id="1.20.1560.10">
    <property type="entry name" value="ABC transporter type 1, transmembrane domain"/>
    <property type="match status" value="2"/>
</dbReference>
<comment type="subcellular location">
    <subcellularLocation>
        <location evidence="1">Cell membrane</location>
        <topology evidence="1">Multi-pass membrane protein</topology>
    </subcellularLocation>
</comment>
<feature type="transmembrane region" description="Helical" evidence="8">
    <location>
        <begin position="715"/>
        <end position="735"/>
    </location>
</feature>
<keyword evidence="5 8" id="KW-1133">Transmembrane helix</keyword>
<evidence type="ECO:0000256" key="5">
    <source>
        <dbReference type="ARBA" id="ARBA00022989"/>
    </source>
</evidence>
<feature type="domain" description="ABC transporter" evidence="9">
    <location>
        <begin position="1006"/>
        <end position="1241"/>
    </location>
</feature>
<feature type="domain" description="ABC transmembrane type-1" evidence="10">
    <location>
        <begin position="681"/>
        <end position="963"/>
    </location>
</feature>
<dbReference type="Proteomes" id="UP001520140">
    <property type="component" value="Unassembled WGS sequence"/>
</dbReference>
<feature type="transmembrane region" description="Helical" evidence="8">
    <location>
        <begin position="930"/>
        <end position="948"/>
    </location>
</feature>
<dbReference type="GO" id="GO:0005524">
    <property type="term" value="F:ATP binding"/>
    <property type="evidence" value="ECO:0007669"/>
    <property type="project" value="UniProtKB-KW"/>
</dbReference>
<sequence>MASESAGWIRRLTAECLTHRRTAVGALLVTFVAAGIDVCFPLLTRIAVDDAAASRTETLGAVAAAIVGLGVVRFACQFGRRLLAGALSVDVQHDLRQRLMGTLLRLDGPRQDEIAVGQVVSRSISDLQLVQGLLAMVPLSAGAVLQFVLALGIMLTLSPALTLVALAVVPAMSILVVRRRPQLYAATWSAQQRAAELAGHVEETVTGVRVVKGFGQESRAVDVLVDIGRRLFAERLRAARVNARFAPGMAALPQLGLVGVIALGGWFTLSGAITVGTFLAFASYVITLAAVTRTVTSVVVMAQLTRAAVERVYEVIDTRPSDDRPAGAAPTPVPDGPLGLRLRDVHFGYASGPPVLAGLDLDVAPGETVAVVGPSGSGKSTLSMLVPRFYRPTTGSIELTSPAGTANIADVDAAALRGAVGVAFDEPFLFSRTIRENVALARPDASDDDVLDAIRRAAAEDVLETVPGGLDARVGERGLTLSGGQRQRLALARVLLARPRVMVLDDATSAVDAHTEATVYARLRETGSGRSRPTMLVLAHRRSTLTLADRIVVLDGGRVIDSGTERELDDRCSLFRMLMSADAAADRVGSADPDAEVDLWPDAAVPDRPTATAGPAGGAGPGAHGPGSALGGAMAGDEIAAAVAALPEATDRPDVDESAARTDESTFTLRRTLAPVAGLLALVATFLAFDSFVTVAFPSIVRFAVDHGAAERNTAVLAGVSAAALALVAADWLVVRALTVTTARAGETVLFSLRVRSYAHLQRLGLDYYERELSGRIMTRMTTDVDALSSFLQTGLSTAIVAVLTVVGVSIALVLTDGVLAAVTLSVVPVLAVATVIFRRISSRAYATSRERISSVNADFQENVSGLRVAQAARFEDEAREAFRARSWSYRASRMRSQRAISVYFPFITALSDVALAAVVLVGARRVADGSATPGTLVAFVLYLGLLFGPIQQLSQVFDSYQQATVGLRRIAALLATSSSLESAADDLGSAEADRPAPATRLVGDVELRDVGFRYEGADRDAVRDVRLSIPAGSTVALVGRTGAGKSTVVKLIARFYDPTAGAVLVDGVDLRTRPLTAYRRRLGVVPQEAHLFGGTVASNIAFGRPDASRADIEAAARAVGALPMIAALPSGMNTPVGERGRGLSAGARQLVALARAELVDPDVLLLDEATATLDPATERAVLDASRTITRRRTAVVVAHRLATAARADTVVVVHDGRIVESGPHAMLIRSGGFYAELWDITEGRGSAISDADHIVIGDDDSTTQR</sequence>
<dbReference type="RefSeq" id="WP_201133071.1">
    <property type="nucleotide sequence ID" value="NZ_JABUKE010000002.1"/>
</dbReference>
<dbReference type="PANTHER" id="PTHR43394:SF1">
    <property type="entry name" value="ATP-BINDING CASSETTE SUB-FAMILY B MEMBER 10, MITOCHONDRIAL"/>
    <property type="match status" value="1"/>
</dbReference>
<feature type="transmembrane region" description="Helical" evidence="8">
    <location>
        <begin position="21"/>
        <end position="43"/>
    </location>
</feature>
<evidence type="ECO:0000256" key="2">
    <source>
        <dbReference type="ARBA" id="ARBA00022692"/>
    </source>
</evidence>
<keyword evidence="12" id="KW-1185">Reference proteome</keyword>
<evidence type="ECO:0000313" key="11">
    <source>
        <dbReference type="EMBL" id="MBY6319677.1"/>
    </source>
</evidence>
<accession>A0ABS7NPK3</accession>
<dbReference type="Gene3D" id="3.40.50.300">
    <property type="entry name" value="P-loop containing nucleotide triphosphate hydrolases"/>
    <property type="match status" value="2"/>
</dbReference>
<proteinExistence type="predicted"/>
<dbReference type="InterPro" id="IPR003593">
    <property type="entry name" value="AAA+_ATPase"/>
</dbReference>
<dbReference type="Pfam" id="PF00005">
    <property type="entry name" value="ABC_tran"/>
    <property type="match status" value="2"/>
</dbReference>
<gene>
    <name evidence="11" type="ORF">HQ605_02450</name>
</gene>
<feature type="domain" description="ABC transmembrane type-1" evidence="10">
    <location>
        <begin position="24"/>
        <end position="304"/>
    </location>
</feature>
<protein>
    <submittedName>
        <fullName evidence="11">ABC transporter ATP-binding protein</fullName>
    </submittedName>
</protein>
<keyword evidence="3" id="KW-0547">Nucleotide-binding</keyword>
<dbReference type="SMART" id="SM00382">
    <property type="entry name" value="AAA"/>
    <property type="match status" value="2"/>
</dbReference>
<dbReference type="EMBL" id="JABUKG010000002">
    <property type="protein sequence ID" value="MBY6319677.1"/>
    <property type="molecule type" value="Genomic_DNA"/>
</dbReference>
<evidence type="ECO:0000256" key="7">
    <source>
        <dbReference type="SAM" id="MobiDB-lite"/>
    </source>
</evidence>
<dbReference type="PANTHER" id="PTHR43394">
    <property type="entry name" value="ATP-DEPENDENT PERMEASE MDL1, MITOCHONDRIAL"/>
    <property type="match status" value="1"/>
</dbReference>
<organism evidence="11 12">
    <name type="scientific">Rhodococcoides kroppenstedtii</name>
    <dbReference type="NCBI Taxonomy" id="293050"/>
    <lineage>
        <taxon>Bacteria</taxon>
        <taxon>Bacillati</taxon>
        <taxon>Actinomycetota</taxon>
        <taxon>Actinomycetes</taxon>
        <taxon>Mycobacteriales</taxon>
        <taxon>Nocardiaceae</taxon>
        <taxon>Rhodococcoides</taxon>
    </lineage>
</organism>
<dbReference type="InterPro" id="IPR036640">
    <property type="entry name" value="ABC1_TM_sf"/>
</dbReference>
<evidence type="ECO:0000313" key="12">
    <source>
        <dbReference type="Proteomes" id="UP001520140"/>
    </source>
</evidence>
<dbReference type="PROSITE" id="PS50893">
    <property type="entry name" value="ABC_TRANSPORTER_2"/>
    <property type="match status" value="2"/>
</dbReference>
<evidence type="ECO:0000256" key="6">
    <source>
        <dbReference type="ARBA" id="ARBA00023136"/>
    </source>
</evidence>
<keyword evidence="2 8" id="KW-0812">Transmembrane</keyword>
<evidence type="ECO:0000259" key="10">
    <source>
        <dbReference type="PROSITE" id="PS50929"/>
    </source>
</evidence>
<evidence type="ECO:0000256" key="8">
    <source>
        <dbReference type="SAM" id="Phobius"/>
    </source>
</evidence>
<feature type="transmembrane region" description="Helical" evidence="8">
    <location>
        <begin position="901"/>
        <end position="924"/>
    </location>
</feature>
<dbReference type="PROSITE" id="PS00211">
    <property type="entry name" value="ABC_TRANSPORTER_1"/>
    <property type="match status" value="1"/>
</dbReference>
<evidence type="ECO:0000259" key="9">
    <source>
        <dbReference type="PROSITE" id="PS50893"/>
    </source>
</evidence>
<feature type="transmembrane region" description="Helical" evidence="8">
    <location>
        <begin position="273"/>
        <end position="291"/>
    </location>
</feature>
<dbReference type="InterPro" id="IPR017871">
    <property type="entry name" value="ABC_transporter-like_CS"/>
</dbReference>
<dbReference type="InterPro" id="IPR003439">
    <property type="entry name" value="ABC_transporter-like_ATP-bd"/>
</dbReference>
<feature type="transmembrane region" description="Helical" evidence="8">
    <location>
        <begin position="245"/>
        <end position="267"/>
    </location>
</feature>
<feature type="domain" description="ABC transporter" evidence="9">
    <location>
        <begin position="340"/>
        <end position="581"/>
    </location>
</feature>
<feature type="transmembrane region" description="Helical" evidence="8">
    <location>
        <begin position="679"/>
        <end position="703"/>
    </location>
</feature>